<feature type="transmembrane region" description="Helical" evidence="15">
    <location>
        <begin position="140"/>
        <end position="160"/>
    </location>
</feature>
<dbReference type="InterPro" id="IPR005829">
    <property type="entry name" value="Sugar_transporter_CS"/>
</dbReference>
<accession>A0A668AHB3</accession>
<feature type="transmembrane region" description="Helical" evidence="15">
    <location>
        <begin position="354"/>
        <end position="376"/>
    </location>
</feature>
<name>A0A668AHB3_9TELE</name>
<evidence type="ECO:0000256" key="10">
    <source>
        <dbReference type="ARBA" id="ARBA00022989"/>
    </source>
</evidence>
<dbReference type="GO" id="GO:0055056">
    <property type="term" value="F:D-glucose transmembrane transporter activity"/>
    <property type="evidence" value="ECO:0007669"/>
    <property type="project" value="TreeGrafter"/>
</dbReference>
<dbReference type="GO" id="GO:0005353">
    <property type="term" value="F:fructose transmembrane transporter activity"/>
    <property type="evidence" value="ECO:0007669"/>
    <property type="project" value="UniProtKB-ARBA"/>
</dbReference>
<feature type="transmembrane region" description="Helical" evidence="15">
    <location>
        <begin position="112"/>
        <end position="134"/>
    </location>
</feature>
<reference evidence="17" key="2">
    <citation type="submission" date="2025-08" db="UniProtKB">
        <authorList>
            <consortium name="Ensembl"/>
        </authorList>
    </citation>
    <scope>IDENTIFICATION</scope>
</reference>
<dbReference type="PROSITE" id="PS00217">
    <property type="entry name" value="SUGAR_TRANSPORT_2"/>
    <property type="match status" value="1"/>
</dbReference>
<evidence type="ECO:0000256" key="9">
    <source>
        <dbReference type="ARBA" id="ARBA00022692"/>
    </source>
</evidence>
<proteinExistence type="inferred from homology"/>
<keyword evidence="7" id="KW-1003">Cell membrane</keyword>
<evidence type="ECO:0000259" key="16">
    <source>
        <dbReference type="PROSITE" id="PS50850"/>
    </source>
</evidence>
<comment type="subcellular location">
    <subcellularLocation>
        <location evidence="2">Cell membrane</location>
        <location evidence="2">Sarcolemma</location>
    </subcellularLocation>
    <subcellularLocation>
        <location evidence="3">Cell membrane</location>
        <topology evidence="3">Multi-pass membrane protein</topology>
    </subcellularLocation>
</comment>
<dbReference type="InParanoid" id="A0A668AHB3"/>
<dbReference type="GO" id="GO:1990539">
    <property type="term" value="P:fructose import across plasma membrane"/>
    <property type="evidence" value="ECO:0007669"/>
    <property type="project" value="UniProtKB-ARBA"/>
</dbReference>
<evidence type="ECO:0000256" key="8">
    <source>
        <dbReference type="ARBA" id="ARBA00022597"/>
    </source>
</evidence>
<dbReference type="PROSITE" id="PS50850">
    <property type="entry name" value="MFS"/>
    <property type="match status" value="1"/>
</dbReference>
<evidence type="ECO:0000256" key="14">
    <source>
        <dbReference type="RuleBase" id="RU003346"/>
    </source>
</evidence>
<dbReference type="AlphaFoldDB" id="A0A668AHB3"/>
<keyword evidence="8" id="KW-0762">Sugar transport</keyword>
<dbReference type="NCBIfam" id="TIGR00879">
    <property type="entry name" value="SP"/>
    <property type="match status" value="1"/>
</dbReference>
<evidence type="ECO:0000256" key="4">
    <source>
        <dbReference type="ARBA" id="ARBA00007004"/>
    </source>
</evidence>
<dbReference type="InterPro" id="IPR020846">
    <property type="entry name" value="MFS_dom"/>
</dbReference>
<reference evidence="17" key="1">
    <citation type="submission" date="2019-06" db="EMBL/GenBank/DDBJ databases">
        <authorList>
            <consortium name="Wellcome Sanger Institute Data Sharing"/>
        </authorList>
    </citation>
    <scope>NUCLEOTIDE SEQUENCE [LARGE SCALE GENOMIC DNA]</scope>
</reference>
<dbReference type="SUPFAM" id="SSF103473">
    <property type="entry name" value="MFS general substrate transporter"/>
    <property type="match status" value="1"/>
</dbReference>
<dbReference type="Gene3D" id="1.20.1250.20">
    <property type="entry name" value="MFS general substrate transporter like domains"/>
    <property type="match status" value="1"/>
</dbReference>
<feature type="transmembrane region" description="Helical" evidence="15">
    <location>
        <begin position="447"/>
        <end position="467"/>
    </location>
</feature>
<feature type="transmembrane region" description="Helical" evidence="15">
    <location>
        <begin position="80"/>
        <end position="100"/>
    </location>
</feature>
<feature type="transmembrane region" description="Helical" evidence="15">
    <location>
        <begin position="382"/>
        <end position="400"/>
    </location>
</feature>
<protein>
    <recommendedName>
        <fullName evidence="5">Solute carrier family 2, facilitated glucose transporter member 5</fullName>
    </recommendedName>
    <alternativeName>
        <fullName evidence="13">Fructose transporter</fullName>
    </alternativeName>
    <alternativeName>
        <fullName evidence="12">Glucose transporter type 5, small intestine</fullName>
    </alternativeName>
</protein>
<evidence type="ECO:0000256" key="5">
    <source>
        <dbReference type="ARBA" id="ARBA00015973"/>
    </source>
</evidence>
<evidence type="ECO:0000256" key="13">
    <source>
        <dbReference type="ARBA" id="ARBA00031099"/>
    </source>
</evidence>
<reference evidence="17" key="3">
    <citation type="submission" date="2025-09" db="UniProtKB">
        <authorList>
            <consortium name="Ensembl"/>
        </authorList>
    </citation>
    <scope>IDENTIFICATION</scope>
</reference>
<evidence type="ECO:0000256" key="3">
    <source>
        <dbReference type="ARBA" id="ARBA00004651"/>
    </source>
</evidence>
<organism evidence="17 18">
    <name type="scientific">Myripristis murdjan</name>
    <name type="common">pinecone soldierfish</name>
    <dbReference type="NCBI Taxonomy" id="586833"/>
    <lineage>
        <taxon>Eukaryota</taxon>
        <taxon>Metazoa</taxon>
        <taxon>Chordata</taxon>
        <taxon>Craniata</taxon>
        <taxon>Vertebrata</taxon>
        <taxon>Euteleostomi</taxon>
        <taxon>Actinopterygii</taxon>
        <taxon>Neopterygii</taxon>
        <taxon>Teleostei</taxon>
        <taxon>Neoteleostei</taxon>
        <taxon>Acanthomorphata</taxon>
        <taxon>Holocentriformes</taxon>
        <taxon>Holocentridae</taxon>
        <taxon>Myripristis</taxon>
    </lineage>
</organism>
<feature type="transmembrane region" description="Helical" evidence="15">
    <location>
        <begin position="421"/>
        <end position="441"/>
    </location>
</feature>
<evidence type="ECO:0000256" key="1">
    <source>
        <dbReference type="ARBA" id="ARBA00000590"/>
    </source>
</evidence>
<dbReference type="FunFam" id="1.20.1250.20:FF:001511">
    <property type="entry name" value="Solute carrier family 2, facilitated glucose transporter member 5"/>
    <property type="match status" value="1"/>
</dbReference>
<keyword evidence="9 15" id="KW-0812">Transmembrane</keyword>
<dbReference type="PANTHER" id="PTHR23503:SF54">
    <property type="entry name" value="MAJOR FACILITATOR SUPERFAMILY (MFS) PROFILE DOMAIN-CONTAINING PROTEIN"/>
    <property type="match status" value="1"/>
</dbReference>
<dbReference type="InterPro" id="IPR036259">
    <property type="entry name" value="MFS_trans_sf"/>
</dbReference>
<evidence type="ECO:0000313" key="18">
    <source>
        <dbReference type="Proteomes" id="UP000472263"/>
    </source>
</evidence>
<dbReference type="InterPro" id="IPR003663">
    <property type="entry name" value="Sugar/inositol_transpt"/>
</dbReference>
<evidence type="ECO:0000256" key="12">
    <source>
        <dbReference type="ARBA" id="ARBA00029961"/>
    </source>
</evidence>
<gene>
    <name evidence="17" type="primary">slc2a11l</name>
</gene>
<dbReference type="Ensembl" id="ENSMMDT00005048317.1">
    <property type="protein sequence ID" value="ENSMMDP00005047374.1"/>
    <property type="gene ID" value="ENSMMDG00005021612.1"/>
</dbReference>
<dbReference type="GO" id="GO:0042383">
    <property type="term" value="C:sarcolemma"/>
    <property type="evidence" value="ECO:0007669"/>
    <property type="project" value="UniProtKB-SubCell"/>
</dbReference>
<feature type="transmembrane region" description="Helical" evidence="15">
    <location>
        <begin position="287"/>
        <end position="308"/>
    </location>
</feature>
<dbReference type="PRINTS" id="PR00171">
    <property type="entry name" value="SUGRTRNSPORT"/>
</dbReference>
<dbReference type="InterPro" id="IPR005828">
    <property type="entry name" value="MFS_sugar_transport-like"/>
</dbReference>
<dbReference type="Pfam" id="PF00083">
    <property type="entry name" value="Sugar_tr"/>
    <property type="match status" value="1"/>
</dbReference>
<keyword evidence="10 15" id="KW-1133">Transmembrane helix</keyword>
<evidence type="ECO:0000256" key="6">
    <source>
        <dbReference type="ARBA" id="ARBA00022448"/>
    </source>
</evidence>
<dbReference type="Proteomes" id="UP000472263">
    <property type="component" value="Chromosome 12"/>
</dbReference>
<sequence>MWFVTQNIRIYKTKYMQNSYLQLESPGIISAILVSGIGGTFQYGFHISVMTSPSLFIKELVNKTCEYRYNLYLEQWQVSLIWSFIVSIFCIGGLLGALCGGRLASKYGRKQCLLMSDVLAIGGALLMVLSKTAISFEMIMVGRFIYGINSGCSLTVHMMYVVECAPKRLRGMVGVTAISFISFGKLCGQLLGISELLGTEDRWPWLLGFSGFTALLQLVTLPFLPESPRFLLLERGDHKGCTEAIRRLWGNKDYSVEVEEMLEEYAALQGVHYHTMMELIRNQTVRWQLLTVIVASVSLQLCGINAVYFYSYDVFSAAGIPEQNLRYAALGTGLFELFGSIVCFMSIESTGKRVLFFRGYVGMAVALGLLVITISLQNWVAWMPYFSMVFILIFIFWFAFGPAGVSGPLSGEIFAQSFKSAAYTISTTSNWLCLFFLGMLFPLMVEHLSYFCFLIFLCFCLFCAVFLRMHLPETKNKTVLEITAEFDRMHSKSRGAQKTSSNAHTPNAIQIYETKL</sequence>
<evidence type="ECO:0000256" key="11">
    <source>
        <dbReference type="ARBA" id="ARBA00023136"/>
    </source>
</evidence>
<feature type="domain" description="Major facilitator superfamily (MFS) profile" evidence="16">
    <location>
        <begin position="32"/>
        <end position="475"/>
    </location>
</feature>
<feature type="transmembrane region" description="Helical" evidence="15">
    <location>
        <begin position="172"/>
        <end position="191"/>
    </location>
</feature>
<dbReference type="GeneTree" id="ENSGT00940000166787"/>
<keyword evidence="18" id="KW-1185">Reference proteome</keyword>
<feature type="transmembrane region" description="Helical" evidence="15">
    <location>
        <begin position="21"/>
        <end position="45"/>
    </location>
</feature>
<feature type="transmembrane region" description="Helical" evidence="15">
    <location>
        <begin position="203"/>
        <end position="224"/>
    </location>
</feature>
<dbReference type="PANTHER" id="PTHR23503">
    <property type="entry name" value="SOLUTE CARRIER FAMILY 2"/>
    <property type="match status" value="1"/>
</dbReference>
<comment type="catalytic activity">
    <reaction evidence="1">
        <text>D-fructose(out) = D-fructose(in)</text>
        <dbReference type="Rhea" id="RHEA:60372"/>
        <dbReference type="ChEBI" id="CHEBI:37721"/>
    </reaction>
</comment>
<evidence type="ECO:0000256" key="7">
    <source>
        <dbReference type="ARBA" id="ARBA00022475"/>
    </source>
</evidence>
<evidence type="ECO:0000256" key="15">
    <source>
        <dbReference type="SAM" id="Phobius"/>
    </source>
</evidence>
<dbReference type="GO" id="GO:0046323">
    <property type="term" value="P:D-glucose import"/>
    <property type="evidence" value="ECO:0007669"/>
    <property type="project" value="TreeGrafter"/>
</dbReference>
<keyword evidence="6 14" id="KW-0813">Transport</keyword>
<keyword evidence="11 15" id="KW-0472">Membrane</keyword>
<evidence type="ECO:0000256" key="2">
    <source>
        <dbReference type="ARBA" id="ARBA00004135"/>
    </source>
</evidence>
<dbReference type="InterPro" id="IPR045263">
    <property type="entry name" value="GLUT"/>
</dbReference>
<dbReference type="GO" id="GO:0070837">
    <property type="term" value="P:dehydroascorbic acid transport"/>
    <property type="evidence" value="ECO:0007669"/>
    <property type="project" value="TreeGrafter"/>
</dbReference>
<evidence type="ECO:0000313" key="17">
    <source>
        <dbReference type="Ensembl" id="ENSMMDP00005047374.1"/>
    </source>
</evidence>
<comment type="similarity">
    <text evidence="4">Belongs to the major facilitator superfamily. Sugar transporter (TC 2.A.1.1) family. Glucose transporter subfamily.</text>
</comment>
<feature type="transmembrane region" description="Helical" evidence="15">
    <location>
        <begin position="328"/>
        <end position="347"/>
    </location>
</feature>